<evidence type="ECO:0000256" key="1">
    <source>
        <dbReference type="ARBA" id="ARBA00010641"/>
    </source>
</evidence>
<dbReference type="Pfam" id="PF08281">
    <property type="entry name" value="Sigma70_r4_2"/>
    <property type="match status" value="1"/>
</dbReference>
<dbReference type="SUPFAM" id="SSF88659">
    <property type="entry name" value="Sigma3 and sigma4 domains of RNA polymerase sigma factors"/>
    <property type="match status" value="1"/>
</dbReference>
<dbReference type="GO" id="GO:0003677">
    <property type="term" value="F:DNA binding"/>
    <property type="evidence" value="ECO:0007669"/>
    <property type="project" value="UniProtKB-KW"/>
</dbReference>
<dbReference type="InterPro" id="IPR013324">
    <property type="entry name" value="RNA_pol_sigma_r3/r4-like"/>
</dbReference>
<dbReference type="Gene3D" id="1.10.1740.10">
    <property type="match status" value="1"/>
</dbReference>
<comment type="caution">
    <text evidence="8">The sequence shown here is derived from an EMBL/GenBank/DDBJ whole genome shotgun (WGS) entry which is preliminary data.</text>
</comment>
<dbReference type="AlphaFoldDB" id="A0A853DFX2"/>
<evidence type="ECO:0000256" key="2">
    <source>
        <dbReference type="ARBA" id="ARBA00023015"/>
    </source>
</evidence>
<reference evidence="8 9" key="1">
    <citation type="submission" date="2020-07" db="EMBL/GenBank/DDBJ databases">
        <title>Sequencing the genomes of 1000 actinobacteria strains.</title>
        <authorList>
            <person name="Klenk H.-P."/>
        </authorList>
    </citation>
    <scope>NUCLEOTIDE SEQUENCE [LARGE SCALE GENOMIC DNA]</scope>
    <source>
        <strain evidence="8 9">DSM 29531</strain>
    </source>
</reference>
<dbReference type="InterPro" id="IPR039425">
    <property type="entry name" value="RNA_pol_sigma-70-like"/>
</dbReference>
<dbReference type="NCBIfam" id="TIGR02983">
    <property type="entry name" value="SigE-fam_strep"/>
    <property type="match status" value="1"/>
</dbReference>
<evidence type="ECO:0000313" key="8">
    <source>
        <dbReference type="EMBL" id="NYJ73580.1"/>
    </source>
</evidence>
<comment type="similarity">
    <text evidence="1">Belongs to the sigma-70 factor family. ECF subfamily.</text>
</comment>
<dbReference type="InterPro" id="IPR013249">
    <property type="entry name" value="RNA_pol_sigma70_r4_t2"/>
</dbReference>
<dbReference type="PANTHER" id="PTHR43133:SF50">
    <property type="entry name" value="ECF RNA POLYMERASE SIGMA FACTOR SIGM"/>
    <property type="match status" value="1"/>
</dbReference>
<dbReference type="Proteomes" id="UP000571817">
    <property type="component" value="Unassembled WGS sequence"/>
</dbReference>
<dbReference type="RefSeq" id="WP_343048388.1">
    <property type="nucleotide sequence ID" value="NZ_JACCFW010000001.1"/>
</dbReference>
<dbReference type="InterPro" id="IPR007627">
    <property type="entry name" value="RNA_pol_sigma70_r2"/>
</dbReference>
<dbReference type="NCBIfam" id="TIGR02937">
    <property type="entry name" value="sigma70-ECF"/>
    <property type="match status" value="1"/>
</dbReference>
<accession>A0A853DFX2</accession>
<protein>
    <submittedName>
        <fullName evidence="8">RNA polymerase sigma-70 factor (Sigma-E family)</fullName>
    </submittedName>
</protein>
<keyword evidence="3" id="KW-0731">Sigma factor</keyword>
<sequence length="166" mass="19007">MNTADTEEFERFVRVSSPGLLRTAWLLCGDSHRAEEMVQESLERVYLRWGRVRRGGQPLAYTRRVLININTDRWRRSHKEVLTYDGSIDETPAVGGGWIEDRDQVIRLLRLLPPREREVVVLRHYADVSERDVADMLQISVGTVKSSASRGLSTLRAALSEQESQS</sequence>
<keyword evidence="4" id="KW-0238">DNA-binding</keyword>
<dbReference type="PANTHER" id="PTHR43133">
    <property type="entry name" value="RNA POLYMERASE ECF-TYPE SIGMA FACTO"/>
    <property type="match status" value="1"/>
</dbReference>
<feature type="domain" description="RNA polymerase sigma-70 region 2" evidence="6">
    <location>
        <begin position="17"/>
        <end position="78"/>
    </location>
</feature>
<gene>
    <name evidence="8" type="ORF">HNR15_000543</name>
</gene>
<keyword evidence="9" id="KW-1185">Reference proteome</keyword>
<feature type="domain" description="RNA polymerase sigma factor 70 region 4 type 2" evidence="7">
    <location>
        <begin position="103"/>
        <end position="155"/>
    </location>
</feature>
<dbReference type="Pfam" id="PF04542">
    <property type="entry name" value="Sigma70_r2"/>
    <property type="match status" value="1"/>
</dbReference>
<evidence type="ECO:0000256" key="3">
    <source>
        <dbReference type="ARBA" id="ARBA00023082"/>
    </source>
</evidence>
<dbReference type="Gene3D" id="1.10.10.10">
    <property type="entry name" value="Winged helix-like DNA-binding domain superfamily/Winged helix DNA-binding domain"/>
    <property type="match status" value="1"/>
</dbReference>
<dbReference type="GO" id="GO:0006352">
    <property type="term" value="P:DNA-templated transcription initiation"/>
    <property type="evidence" value="ECO:0007669"/>
    <property type="project" value="InterPro"/>
</dbReference>
<dbReference type="InterPro" id="IPR013325">
    <property type="entry name" value="RNA_pol_sigma_r2"/>
</dbReference>
<evidence type="ECO:0000259" key="6">
    <source>
        <dbReference type="Pfam" id="PF04542"/>
    </source>
</evidence>
<dbReference type="InterPro" id="IPR036388">
    <property type="entry name" value="WH-like_DNA-bd_sf"/>
</dbReference>
<keyword evidence="2" id="KW-0805">Transcription regulation</keyword>
<name>A0A853DFX2_9MICO</name>
<dbReference type="CDD" id="cd06171">
    <property type="entry name" value="Sigma70_r4"/>
    <property type="match status" value="1"/>
</dbReference>
<dbReference type="GO" id="GO:0016987">
    <property type="term" value="F:sigma factor activity"/>
    <property type="evidence" value="ECO:0007669"/>
    <property type="project" value="UniProtKB-KW"/>
</dbReference>
<evidence type="ECO:0000256" key="4">
    <source>
        <dbReference type="ARBA" id="ARBA00023125"/>
    </source>
</evidence>
<dbReference type="InterPro" id="IPR014284">
    <property type="entry name" value="RNA_pol_sigma-70_dom"/>
</dbReference>
<evidence type="ECO:0000256" key="5">
    <source>
        <dbReference type="ARBA" id="ARBA00023163"/>
    </source>
</evidence>
<evidence type="ECO:0000313" key="9">
    <source>
        <dbReference type="Proteomes" id="UP000571817"/>
    </source>
</evidence>
<evidence type="ECO:0000259" key="7">
    <source>
        <dbReference type="Pfam" id="PF08281"/>
    </source>
</evidence>
<organism evidence="8 9">
    <name type="scientific">Allobranchiibius huperziae</name>
    <dbReference type="NCBI Taxonomy" id="1874116"/>
    <lineage>
        <taxon>Bacteria</taxon>
        <taxon>Bacillati</taxon>
        <taxon>Actinomycetota</taxon>
        <taxon>Actinomycetes</taxon>
        <taxon>Micrococcales</taxon>
        <taxon>Dermacoccaceae</taxon>
        <taxon>Allobranchiibius</taxon>
    </lineage>
</organism>
<dbReference type="SUPFAM" id="SSF88946">
    <property type="entry name" value="Sigma2 domain of RNA polymerase sigma factors"/>
    <property type="match status" value="1"/>
</dbReference>
<dbReference type="InterPro" id="IPR014325">
    <property type="entry name" value="RNA_pol_sigma-E_actinobac"/>
</dbReference>
<proteinExistence type="inferred from homology"/>
<keyword evidence="5" id="KW-0804">Transcription</keyword>
<dbReference type="EMBL" id="JACCFW010000001">
    <property type="protein sequence ID" value="NYJ73580.1"/>
    <property type="molecule type" value="Genomic_DNA"/>
</dbReference>